<protein>
    <recommendedName>
        <fullName evidence="6">Mutator family transposase</fullName>
    </recommendedName>
</protein>
<evidence type="ECO:0000313" key="7">
    <source>
        <dbReference type="EMBL" id="QDO83347.1"/>
    </source>
</evidence>
<reference evidence="7 8" key="1">
    <citation type="submission" date="2019-07" db="EMBL/GenBank/DDBJ databases">
        <title>Shewanella sp. YLB-06 whole genomic sequence.</title>
        <authorList>
            <person name="Yu L."/>
        </authorList>
    </citation>
    <scope>NUCLEOTIDE SEQUENCE [LARGE SCALE GENOMIC DNA]</scope>
    <source>
        <strain evidence="7 8">YLB-06</strain>
    </source>
</reference>
<keyword evidence="8" id="KW-1185">Reference proteome</keyword>
<evidence type="ECO:0000256" key="4">
    <source>
        <dbReference type="ARBA" id="ARBA00023125"/>
    </source>
</evidence>
<dbReference type="Proteomes" id="UP000315947">
    <property type="component" value="Chromosome"/>
</dbReference>
<dbReference type="PANTHER" id="PTHR33217:SF9">
    <property type="entry name" value="MUTATOR FAMILY TRANSPOSASE"/>
    <property type="match status" value="1"/>
</dbReference>
<proteinExistence type="inferred from homology"/>
<organism evidence="7 8">
    <name type="scientific">Shewanella psychropiezotolerans</name>
    <dbReference type="NCBI Taxonomy" id="2593655"/>
    <lineage>
        <taxon>Bacteria</taxon>
        <taxon>Pseudomonadati</taxon>
        <taxon>Pseudomonadota</taxon>
        <taxon>Gammaproteobacteria</taxon>
        <taxon>Alteromonadales</taxon>
        <taxon>Shewanellaceae</taxon>
        <taxon>Shewanella</taxon>
    </lineage>
</organism>
<dbReference type="EMBL" id="CP041614">
    <property type="protein sequence ID" value="QDO83347.1"/>
    <property type="molecule type" value="Genomic_DNA"/>
</dbReference>
<evidence type="ECO:0000313" key="8">
    <source>
        <dbReference type="Proteomes" id="UP000315947"/>
    </source>
</evidence>
<keyword evidence="6" id="KW-0814">Transposable element</keyword>
<evidence type="ECO:0000256" key="2">
    <source>
        <dbReference type="ARBA" id="ARBA00010961"/>
    </source>
</evidence>
<keyword evidence="5 6" id="KW-0233">DNA recombination</keyword>
<keyword evidence="4 6" id="KW-0238">DNA-binding</keyword>
<sequence>MSQNNNIVSIQIPENPLEQILKQGAQQLLAQAVEAELILLLEQYQDDKVEGVQRVVRNGYQPERTIQTGLGDIPVKVPKVRDRKKEGVKFNSSLIPPYLKKTKNIEELISWLYLRGISTGDMQPALAPIFGNEAKGLS</sequence>
<dbReference type="Pfam" id="PF00872">
    <property type="entry name" value="Transposase_mut"/>
    <property type="match status" value="1"/>
</dbReference>
<comment type="similarity">
    <text evidence="2 6">Belongs to the transposase mutator family.</text>
</comment>
<keyword evidence="3 6" id="KW-0815">Transposition</keyword>
<evidence type="ECO:0000256" key="3">
    <source>
        <dbReference type="ARBA" id="ARBA00022578"/>
    </source>
</evidence>
<evidence type="ECO:0000256" key="5">
    <source>
        <dbReference type="ARBA" id="ARBA00023172"/>
    </source>
</evidence>
<dbReference type="InterPro" id="IPR001207">
    <property type="entry name" value="Transposase_mutator"/>
</dbReference>
<name>A0ABX5WYQ0_9GAMM</name>
<evidence type="ECO:0000256" key="1">
    <source>
        <dbReference type="ARBA" id="ARBA00002190"/>
    </source>
</evidence>
<dbReference type="PANTHER" id="PTHR33217">
    <property type="entry name" value="TRANSPOSASE FOR INSERTION SEQUENCE ELEMENT IS1081"/>
    <property type="match status" value="1"/>
</dbReference>
<comment type="function">
    <text evidence="1 6">Required for the transposition of the insertion element.</text>
</comment>
<evidence type="ECO:0000256" key="6">
    <source>
        <dbReference type="RuleBase" id="RU365089"/>
    </source>
</evidence>
<gene>
    <name evidence="7" type="ORF">FM037_09040</name>
</gene>
<accession>A0ABX5WYQ0</accession>